<dbReference type="Gene3D" id="3.30.565.10">
    <property type="entry name" value="Histidine kinase-like ATPase, C-terminal domain"/>
    <property type="match status" value="1"/>
</dbReference>
<dbReference type="InterPro" id="IPR021800">
    <property type="entry name" value="DUF3369"/>
</dbReference>
<keyword evidence="6" id="KW-0597">Phosphoprotein</keyword>
<keyword evidence="9" id="KW-0614">Plasmid</keyword>
<dbReference type="InterPro" id="IPR001789">
    <property type="entry name" value="Sig_transdc_resp-reg_receiver"/>
</dbReference>
<evidence type="ECO:0000256" key="3">
    <source>
        <dbReference type="ARBA" id="ARBA00022679"/>
    </source>
</evidence>
<evidence type="ECO:0000313" key="10">
    <source>
        <dbReference type="Proteomes" id="UP000664904"/>
    </source>
</evidence>
<dbReference type="InterPro" id="IPR003661">
    <property type="entry name" value="HisK_dim/P_dom"/>
</dbReference>
<dbReference type="PROSITE" id="PS50109">
    <property type="entry name" value="HIS_KIN"/>
    <property type="match status" value="1"/>
</dbReference>
<dbReference type="Pfam" id="PF00512">
    <property type="entry name" value="HisKA"/>
    <property type="match status" value="1"/>
</dbReference>
<dbReference type="CDD" id="cd00082">
    <property type="entry name" value="HisKA"/>
    <property type="match status" value="1"/>
</dbReference>
<evidence type="ECO:0000256" key="4">
    <source>
        <dbReference type="ARBA" id="ARBA00022777"/>
    </source>
</evidence>
<dbReference type="Pfam" id="PF02518">
    <property type="entry name" value="HATPase_c"/>
    <property type="match status" value="1"/>
</dbReference>
<reference evidence="9" key="1">
    <citation type="submission" date="2021-03" db="EMBL/GenBank/DDBJ databases">
        <title>Complete Genome of Pseudoalteromonas xiamenensis STKMTI.2, a new potential marine bacterium producing anti-Vibrio compounds.</title>
        <authorList>
            <person name="Handayani D.P."/>
            <person name="Isnansetyo A."/>
            <person name="Istiqomah I."/>
            <person name="Jumina J."/>
        </authorList>
    </citation>
    <scope>NUCLEOTIDE SEQUENCE</scope>
    <source>
        <strain evidence="9">STKMTI.2</strain>
        <plasmid evidence="9">unnamed5</plasmid>
    </source>
</reference>
<evidence type="ECO:0000256" key="5">
    <source>
        <dbReference type="ARBA" id="ARBA00023012"/>
    </source>
</evidence>
<dbReference type="InterPro" id="IPR036890">
    <property type="entry name" value="HATPase_C_sf"/>
</dbReference>
<geneLocation type="plasmid" evidence="9 10">
    <name>unnamed5</name>
</geneLocation>
<dbReference type="EC" id="2.7.13.3" evidence="2"/>
<dbReference type="EMBL" id="CP072135">
    <property type="protein sequence ID" value="QTH73289.1"/>
    <property type="molecule type" value="Genomic_DNA"/>
</dbReference>
<dbReference type="SUPFAM" id="SSF55874">
    <property type="entry name" value="ATPase domain of HSP90 chaperone/DNA topoisomerase II/histidine kinase"/>
    <property type="match status" value="1"/>
</dbReference>
<dbReference type="Pfam" id="PF00072">
    <property type="entry name" value="Response_reg"/>
    <property type="match status" value="1"/>
</dbReference>
<feature type="domain" description="Response regulatory" evidence="8">
    <location>
        <begin position="24"/>
        <end position="148"/>
    </location>
</feature>
<accession>A0A975DKG6</accession>
<comment type="catalytic activity">
    <reaction evidence="1">
        <text>ATP + protein L-histidine = ADP + protein N-phospho-L-histidine.</text>
        <dbReference type="EC" id="2.7.13.3"/>
    </reaction>
</comment>
<dbReference type="KEGG" id="pxi:J5O05_21180"/>
<dbReference type="RefSeq" id="WP_208844908.1">
    <property type="nucleotide sequence ID" value="NZ_CP072135.1"/>
</dbReference>
<sequence length="530" mass="59076">MSDFESLFGGEDQKVCSTTYAPWKVLIVDDEPDIHALTKLALSNFKFKDKALSFLDAHSGEDAIQVLKEHDDIAVILLDVVMESDTAGLEVAKYCREALGNQLSRIILRTGQPGSAPEKQVMQKYDINDYKNKTELTSDRLFATVLGALRSYKELHQQACLHLALSKIVHCNAQLLQTSTSHDCIQTLQQTLPTTLPLAELQHKTEVKFAIVEKNDQQFSELGRSTDWPWVEVFKNLKQQTPDPNDMQNVIEDEHAVIFLHCHHSGVCLYLVLEYPEAISDEEQLLLTTLSQNLVITCSNIWLNETLSSMNDELEIKVTERTKALTTANQKAEQASVAKSQFLANMSHEIRTPMNAILGFAQVLSRASNMPDDHINTLSKISKAGEHLLDIINDVLEISKIEAGAMVLKPLSFDAVGLLHEIGAMLSLRCEQKGLHFKFDNQCSESLPVYADQAKLRQIIINLLGNAVKFTDHGNVTLRLEKTQSGHRFSVIDTGPGISDEEQATLFSNFSQGQAGLEKGGTGLEARYFR</sequence>
<keyword evidence="3" id="KW-0808">Transferase</keyword>
<dbReference type="GO" id="GO:0000155">
    <property type="term" value="F:phosphorelay sensor kinase activity"/>
    <property type="evidence" value="ECO:0007669"/>
    <property type="project" value="InterPro"/>
</dbReference>
<gene>
    <name evidence="9" type="ORF">J5O05_21180</name>
</gene>
<name>A0A975DKG6_9GAMM</name>
<organism evidence="9 10">
    <name type="scientific">Pseudoalteromonas xiamenensis</name>
    <dbReference type="NCBI Taxonomy" id="882626"/>
    <lineage>
        <taxon>Bacteria</taxon>
        <taxon>Pseudomonadati</taxon>
        <taxon>Pseudomonadota</taxon>
        <taxon>Gammaproteobacteria</taxon>
        <taxon>Alteromonadales</taxon>
        <taxon>Pseudoalteromonadaceae</taxon>
        <taxon>Pseudoalteromonas</taxon>
    </lineage>
</organism>
<dbReference type="Proteomes" id="UP000664904">
    <property type="component" value="Plasmid unnamed5"/>
</dbReference>
<dbReference type="InterPro" id="IPR005467">
    <property type="entry name" value="His_kinase_dom"/>
</dbReference>
<keyword evidence="5" id="KW-0902">Two-component regulatory system</keyword>
<evidence type="ECO:0000259" key="8">
    <source>
        <dbReference type="PROSITE" id="PS50110"/>
    </source>
</evidence>
<dbReference type="Pfam" id="PF11849">
    <property type="entry name" value="DUF3369"/>
    <property type="match status" value="1"/>
</dbReference>
<dbReference type="PANTHER" id="PTHR43711:SF29">
    <property type="entry name" value="HISTIDINE KINASE"/>
    <property type="match status" value="1"/>
</dbReference>
<dbReference type="SUPFAM" id="SSF47384">
    <property type="entry name" value="Homodimeric domain of signal transducing histidine kinase"/>
    <property type="match status" value="1"/>
</dbReference>
<feature type="modified residue" description="4-aspartylphosphate" evidence="6">
    <location>
        <position position="79"/>
    </location>
</feature>
<dbReference type="AlphaFoldDB" id="A0A975DKG6"/>
<dbReference type="SMART" id="SM00387">
    <property type="entry name" value="HATPase_c"/>
    <property type="match status" value="1"/>
</dbReference>
<evidence type="ECO:0000256" key="6">
    <source>
        <dbReference type="PROSITE-ProRule" id="PRU00169"/>
    </source>
</evidence>
<dbReference type="PROSITE" id="PS50110">
    <property type="entry name" value="RESPONSE_REGULATORY"/>
    <property type="match status" value="1"/>
</dbReference>
<evidence type="ECO:0000313" key="9">
    <source>
        <dbReference type="EMBL" id="QTH73289.1"/>
    </source>
</evidence>
<dbReference type="Gene3D" id="1.10.287.130">
    <property type="match status" value="1"/>
</dbReference>
<dbReference type="PANTHER" id="PTHR43711">
    <property type="entry name" value="TWO-COMPONENT HISTIDINE KINASE"/>
    <property type="match status" value="1"/>
</dbReference>
<dbReference type="InterPro" id="IPR050736">
    <property type="entry name" value="Sensor_HK_Regulatory"/>
</dbReference>
<proteinExistence type="predicted"/>
<dbReference type="SMART" id="SM00448">
    <property type="entry name" value="REC"/>
    <property type="match status" value="1"/>
</dbReference>
<feature type="domain" description="Histidine kinase" evidence="7">
    <location>
        <begin position="345"/>
        <end position="530"/>
    </location>
</feature>
<evidence type="ECO:0000256" key="2">
    <source>
        <dbReference type="ARBA" id="ARBA00012438"/>
    </source>
</evidence>
<keyword evidence="10" id="KW-1185">Reference proteome</keyword>
<dbReference type="InterPro" id="IPR003594">
    <property type="entry name" value="HATPase_dom"/>
</dbReference>
<keyword evidence="4" id="KW-0418">Kinase</keyword>
<evidence type="ECO:0000256" key="1">
    <source>
        <dbReference type="ARBA" id="ARBA00000085"/>
    </source>
</evidence>
<dbReference type="SMART" id="SM00388">
    <property type="entry name" value="HisKA"/>
    <property type="match status" value="1"/>
</dbReference>
<dbReference type="InterPro" id="IPR011006">
    <property type="entry name" value="CheY-like_superfamily"/>
</dbReference>
<dbReference type="Gene3D" id="3.40.50.2300">
    <property type="match status" value="1"/>
</dbReference>
<dbReference type="InterPro" id="IPR036097">
    <property type="entry name" value="HisK_dim/P_sf"/>
</dbReference>
<dbReference type="SUPFAM" id="SSF52172">
    <property type="entry name" value="CheY-like"/>
    <property type="match status" value="1"/>
</dbReference>
<protein>
    <recommendedName>
        <fullName evidence="2">histidine kinase</fullName>
        <ecNumber evidence="2">2.7.13.3</ecNumber>
    </recommendedName>
</protein>
<evidence type="ECO:0000259" key="7">
    <source>
        <dbReference type="PROSITE" id="PS50109"/>
    </source>
</evidence>